<proteinExistence type="predicted"/>
<sequence>MLIIGTFEHTIEMEEALSVLEKSGVPRSSIMAVSMDETVSRSDVTATRYPHKQTLAFEIGMALATAFSVVGISFGFVSDWGPIIWGIVSALAGFMLGAGGTCWMQRTYLRGQAQKGPLPELVVIIRCTDASFPEIRLVLQQYRALSIGRIEETG</sequence>
<feature type="transmembrane region" description="Helical" evidence="1">
    <location>
        <begin position="55"/>
        <end position="77"/>
    </location>
</feature>
<evidence type="ECO:0000313" key="3">
    <source>
        <dbReference type="Proteomes" id="UP000693672"/>
    </source>
</evidence>
<name>A0A916JZ49_9BACL</name>
<gene>
    <name evidence="2" type="ORF">PAESOLCIP111_01487</name>
</gene>
<keyword evidence="1" id="KW-0812">Transmembrane</keyword>
<dbReference type="EMBL" id="CAJVAS010000004">
    <property type="protein sequence ID" value="CAG7612134.1"/>
    <property type="molecule type" value="Genomic_DNA"/>
</dbReference>
<evidence type="ECO:0000313" key="2">
    <source>
        <dbReference type="EMBL" id="CAG7612134.1"/>
    </source>
</evidence>
<organism evidence="2 3">
    <name type="scientific">Paenibacillus solanacearum</name>
    <dbReference type="NCBI Taxonomy" id="2048548"/>
    <lineage>
        <taxon>Bacteria</taxon>
        <taxon>Bacillati</taxon>
        <taxon>Bacillota</taxon>
        <taxon>Bacilli</taxon>
        <taxon>Bacillales</taxon>
        <taxon>Paenibacillaceae</taxon>
        <taxon>Paenibacillus</taxon>
    </lineage>
</organism>
<dbReference type="RefSeq" id="WP_218091283.1">
    <property type="nucleotide sequence ID" value="NZ_CAJVAS010000004.1"/>
</dbReference>
<comment type="caution">
    <text evidence="2">The sequence shown here is derived from an EMBL/GenBank/DDBJ whole genome shotgun (WGS) entry which is preliminary data.</text>
</comment>
<keyword evidence="1" id="KW-0472">Membrane</keyword>
<dbReference type="Proteomes" id="UP000693672">
    <property type="component" value="Unassembled WGS sequence"/>
</dbReference>
<keyword evidence="3" id="KW-1185">Reference proteome</keyword>
<evidence type="ECO:0000256" key="1">
    <source>
        <dbReference type="SAM" id="Phobius"/>
    </source>
</evidence>
<accession>A0A916JZ49</accession>
<dbReference type="AlphaFoldDB" id="A0A916JZ49"/>
<reference evidence="2" key="1">
    <citation type="submission" date="2021-06" db="EMBL/GenBank/DDBJ databases">
        <authorList>
            <person name="Criscuolo A."/>
        </authorList>
    </citation>
    <scope>NUCLEOTIDE SEQUENCE</scope>
    <source>
        <strain evidence="2">CIP111600</strain>
    </source>
</reference>
<keyword evidence="1" id="KW-1133">Transmembrane helix</keyword>
<feature type="transmembrane region" description="Helical" evidence="1">
    <location>
        <begin position="83"/>
        <end position="104"/>
    </location>
</feature>
<protein>
    <submittedName>
        <fullName evidence="2">Uncharacterized protein</fullName>
    </submittedName>
</protein>